<dbReference type="OrthoDB" id="4310724at2759"/>
<gene>
    <name evidence="2" type="ORF">ARMOST_11340</name>
</gene>
<dbReference type="GO" id="GO:0006694">
    <property type="term" value="P:steroid biosynthetic process"/>
    <property type="evidence" value="ECO:0007669"/>
    <property type="project" value="InterPro"/>
</dbReference>
<dbReference type="Pfam" id="PF08498">
    <property type="entry name" value="Sterol_MT_C"/>
    <property type="match status" value="1"/>
</dbReference>
<dbReference type="GO" id="GO:0008168">
    <property type="term" value="F:methyltransferase activity"/>
    <property type="evidence" value="ECO:0007669"/>
    <property type="project" value="InterPro"/>
</dbReference>
<keyword evidence="3" id="KW-1185">Reference proteome</keyword>
<dbReference type="InterPro" id="IPR013705">
    <property type="entry name" value="Sterol_MeTrfase_C"/>
</dbReference>
<evidence type="ECO:0000313" key="2">
    <source>
        <dbReference type="EMBL" id="SJL07981.1"/>
    </source>
</evidence>
<dbReference type="Proteomes" id="UP000219338">
    <property type="component" value="Unassembled WGS sequence"/>
</dbReference>
<organism evidence="2 3">
    <name type="scientific">Armillaria ostoyae</name>
    <name type="common">Armillaria root rot fungus</name>
    <dbReference type="NCBI Taxonomy" id="47428"/>
    <lineage>
        <taxon>Eukaryota</taxon>
        <taxon>Fungi</taxon>
        <taxon>Dikarya</taxon>
        <taxon>Basidiomycota</taxon>
        <taxon>Agaricomycotina</taxon>
        <taxon>Agaricomycetes</taxon>
        <taxon>Agaricomycetidae</taxon>
        <taxon>Agaricales</taxon>
        <taxon>Marasmiineae</taxon>
        <taxon>Physalacriaceae</taxon>
        <taxon>Armillaria</taxon>
    </lineage>
</organism>
<dbReference type="EMBL" id="FUEG01000008">
    <property type="protein sequence ID" value="SJL07981.1"/>
    <property type="molecule type" value="Genomic_DNA"/>
</dbReference>
<accession>A0A284RGV4</accession>
<proteinExistence type="predicted"/>
<sequence>MNPLDINHIRLAEFLEDQTGVGRRNITQRALEEATKTIRDNERLDLVYIEDLACRRSTLPWYLPLDYALSDTNTRWAPDPHSYGTFGNLTRNGAIALSQAGHLKLFTPMVLIVAKRVR</sequence>
<evidence type="ECO:0000313" key="3">
    <source>
        <dbReference type="Proteomes" id="UP000219338"/>
    </source>
</evidence>
<evidence type="ECO:0000259" key="1">
    <source>
        <dbReference type="Pfam" id="PF08498"/>
    </source>
</evidence>
<name>A0A284RGV4_ARMOS</name>
<protein>
    <recommendedName>
        <fullName evidence="1">Sterol methyltransferase C-terminal domain-containing protein</fullName>
    </recommendedName>
</protein>
<dbReference type="AlphaFoldDB" id="A0A284RGV4"/>
<feature type="domain" description="Sterol methyltransferase C-terminal" evidence="1">
    <location>
        <begin position="91"/>
        <end position="115"/>
    </location>
</feature>
<reference evidence="3" key="1">
    <citation type="journal article" date="2017" name="Nat. Ecol. Evol.">
        <title>Genome expansion and lineage-specific genetic innovations in the forest pathogenic fungi Armillaria.</title>
        <authorList>
            <person name="Sipos G."/>
            <person name="Prasanna A.N."/>
            <person name="Walter M.C."/>
            <person name="O'Connor E."/>
            <person name="Balint B."/>
            <person name="Krizsan K."/>
            <person name="Kiss B."/>
            <person name="Hess J."/>
            <person name="Varga T."/>
            <person name="Slot J."/>
            <person name="Riley R."/>
            <person name="Boka B."/>
            <person name="Rigling D."/>
            <person name="Barry K."/>
            <person name="Lee J."/>
            <person name="Mihaltcheva S."/>
            <person name="LaButti K."/>
            <person name="Lipzen A."/>
            <person name="Waldron R."/>
            <person name="Moloney N.M."/>
            <person name="Sperisen C."/>
            <person name="Kredics L."/>
            <person name="Vagvoelgyi C."/>
            <person name="Patrignani A."/>
            <person name="Fitzpatrick D."/>
            <person name="Nagy I."/>
            <person name="Doyle S."/>
            <person name="Anderson J.B."/>
            <person name="Grigoriev I.V."/>
            <person name="Gueldener U."/>
            <person name="Muensterkoetter M."/>
            <person name="Nagy L.G."/>
        </authorList>
    </citation>
    <scope>NUCLEOTIDE SEQUENCE [LARGE SCALE GENOMIC DNA]</scope>
    <source>
        <strain evidence="3">C18/9</strain>
    </source>
</reference>